<comment type="caution">
    <text evidence="2">The sequence shown here is derived from an EMBL/GenBank/DDBJ whole genome shotgun (WGS) entry which is preliminary data.</text>
</comment>
<dbReference type="Proteomes" id="UP001328107">
    <property type="component" value="Unassembled WGS sequence"/>
</dbReference>
<dbReference type="AlphaFoldDB" id="A0AAN5I0U3"/>
<name>A0AAN5I0U3_9BILA</name>
<evidence type="ECO:0000259" key="1">
    <source>
        <dbReference type="PROSITE" id="PS50181"/>
    </source>
</evidence>
<dbReference type="InterPro" id="IPR001810">
    <property type="entry name" value="F-box_dom"/>
</dbReference>
<organism evidence="2 3">
    <name type="scientific">Pristionchus mayeri</name>
    <dbReference type="NCBI Taxonomy" id="1317129"/>
    <lineage>
        <taxon>Eukaryota</taxon>
        <taxon>Metazoa</taxon>
        <taxon>Ecdysozoa</taxon>
        <taxon>Nematoda</taxon>
        <taxon>Chromadorea</taxon>
        <taxon>Rhabditida</taxon>
        <taxon>Rhabditina</taxon>
        <taxon>Diplogasteromorpha</taxon>
        <taxon>Diplogasteroidea</taxon>
        <taxon>Neodiplogasteridae</taxon>
        <taxon>Pristionchus</taxon>
    </lineage>
</organism>
<dbReference type="PROSITE" id="PS50181">
    <property type="entry name" value="FBOX"/>
    <property type="match status" value="1"/>
</dbReference>
<feature type="non-terminal residue" evidence="2">
    <location>
        <position position="1"/>
    </location>
</feature>
<feature type="domain" description="F-box" evidence="1">
    <location>
        <begin position="1"/>
        <end position="43"/>
    </location>
</feature>
<gene>
    <name evidence="2" type="ORF">PMAYCL1PPCAC_17819</name>
</gene>
<reference evidence="3" key="1">
    <citation type="submission" date="2022-10" db="EMBL/GenBank/DDBJ databases">
        <title>Genome assembly of Pristionchus species.</title>
        <authorList>
            <person name="Yoshida K."/>
            <person name="Sommer R.J."/>
        </authorList>
    </citation>
    <scope>NUCLEOTIDE SEQUENCE [LARGE SCALE GENOMIC DNA]</scope>
    <source>
        <strain evidence="3">RS5460</strain>
    </source>
</reference>
<sequence length="296" mass="33430">PPELLSFLLSKLDRLSLLNASLISSKFRNSVIRNHSHFAFSPIIGLEIDGSSASVSIRSICRQCASHSSPKEKEAVLEEKTIENSEAEFLSVLSSILSTPARFFDVSIKDVSPSLLSCIKDAFVLRSSSTPLPIRSFSIKTIKGNDESPLHHIFNTFHNPLLMYLHIWNLSTLRWDSPAMSTASTVCLRSDVFASLPANLRIRPFGDTTDEMRQEMKRAVEDEEIVSRLIHECNKSCEHKHMFQLNRMGVSHPLHRLCSSLDQNGHPVSFNALKYHCKPSHEESAPKHRNFVIQFH</sequence>
<accession>A0AAN5I0U3</accession>
<dbReference type="EMBL" id="BTRK01000004">
    <property type="protein sequence ID" value="GMR47624.1"/>
    <property type="molecule type" value="Genomic_DNA"/>
</dbReference>
<evidence type="ECO:0000313" key="3">
    <source>
        <dbReference type="Proteomes" id="UP001328107"/>
    </source>
</evidence>
<proteinExistence type="predicted"/>
<protein>
    <recommendedName>
        <fullName evidence="1">F-box domain-containing protein</fullName>
    </recommendedName>
</protein>
<keyword evidence="3" id="KW-1185">Reference proteome</keyword>
<evidence type="ECO:0000313" key="2">
    <source>
        <dbReference type="EMBL" id="GMR47624.1"/>
    </source>
</evidence>